<name>A0ABR4M0H7_9EURO</name>
<keyword evidence="4" id="KW-0238">DNA-binding</keyword>
<keyword evidence="11" id="KW-1185">Reference proteome</keyword>
<dbReference type="SUPFAM" id="SSF57701">
    <property type="entry name" value="Zn2/Cys6 DNA-binding domain"/>
    <property type="match status" value="1"/>
</dbReference>
<keyword evidence="2" id="KW-0862">Zinc</keyword>
<keyword evidence="6" id="KW-0539">Nucleus</keyword>
<gene>
    <name evidence="10" type="ORF">BJX67DRAFT_345064</name>
</gene>
<keyword evidence="5" id="KW-0804">Transcription</keyword>
<dbReference type="PANTHER" id="PTHR47659">
    <property type="entry name" value="ZN(II)2CYS6 TRANSCRIPTION FACTOR (EUROFUNG)-RELATED"/>
    <property type="match status" value="1"/>
</dbReference>
<evidence type="ECO:0000256" key="3">
    <source>
        <dbReference type="ARBA" id="ARBA00023015"/>
    </source>
</evidence>
<dbReference type="Proteomes" id="UP001610432">
    <property type="component" value="Unassembled WGS sequence"/>
</dbReference>
<evidence type="ECO:0000256" key="1">
    <source>
        <dbReference type="ARBA" id="ARBA00022723"/>
    </source>
</evidence>
<evidence type="ECO:0000259" key="9">
    <source>
        <dbReference type="PROSITE" id="PS50048"/>
    </source>
</evidence>
<dbReference type="GeneID" id="98143399"/>
<dbReference type="InterPro" id="IPR036864">
    <property type="entry name" value="Zn2-C6_fun-type_DNA-bd_sf"/>
</dbReference>
<evidence type="ECO:0000256" key="4">
    <source>
        <dbReference type="ARBA" id="ARBA00023125"/>
    </source>
</evidence>
<dbReference type="PANTHER" id="PTHR47659:SF1">
    <property type="entry name" value="TRANSCRIPTION ACTIVATOR OF GLUCONEOGENESIS ERT1"/>
    <property type="match status" value="1"/>
</dbReference>
<organism evidence="10 11">
    <name type="scientific">Aspergillus lucknowensis</name>
    <dbReference type="NCBI Taxonomy" id="176173"/>
    <lineage>
        <taxon>Eukaryota</taxon>
        <taxon>Fungi</taxon>
        <taxon>Dikarya</taxon>
        <taxon>Ascomycota</taxon>
        <taxon>Pezizomycotina</taxon>
        <taxon>Eurotiomycetes</taxon>
        <taxon>Eurotiomycetidae</taxon>
        <taxon>Eurotiales</taxon>
        <taxon>Aspergillaceae</taxon>
        <taxon>Aspergillus</taxon>
        <taxon>Aspergillus subgen. Nidulantes</taxon>
    </lineage>
</organism>
<dbReference type="InterPro" id="IPR050335">
    <property type="entry name" value="ERT1_acuK_gluconeogen_tf"/>
</dbReference>
<dbReference type="CDD" id="cd00067">
    <property type="entry name" value="GAL4"/>
    <property type="match status" value="1"/>
</dbReference>
<dbReference type="RefSeq" id="XP_070889253.1">
    <property type="nucleotide sequence ID" value="XM_071028327.1"/>
</dbReference>
<sequence length="253" mass="27741">MSDSASCASSTGSPITESASTENPSTSKTFEKSGPRRKARRSCSNCQRAHKTCGNERPCVQCIKRGLELECVDGNRKPPKYLRCDLPPRPVAHCLRCAFPVAQSYARKPFDLTCTARRRTDFGSKSTGDHPKFIDPALLHSETQTTKRLSRDEANPGPRAFSQLLHDPLWTEVPSSPSGQNGITMDESLPDQAMNNLYEKILAETLAIDLLRPQISNIDGYDEHGGGMGVQERRPSSGIAISIGWSSTFFPGE</sequence>
<keyword evidence="3" id="KW-0805">Transcription regulation</keyword>
<comment type="caution">
    <text evidence="10">The sequence shown here is derived from an EMBL/GenBank/DDBJ whole genome shotgun (WGS) entry which is preliminary data.</text>
</comment>
<protein>
    <recommendedName>
        <fullName evidence="7">Transcription activator of gluconeogenesis acuK</fullName>
    </recommendedName>
</protein>
<evidence type="ECO:0000313" key="11">
    <source>
        <dbReference type="Proteomes" id="UP001610432"/>
    </source>
</evidence>
<feature type="compositionally biased region" description="Polar residues" evidence="8">
    <location>
        <begin position="14"/>
        <end position="28"/>
    </location>
</feature>
<reference evidence="10 11" key="1">
    <citation type="submission" date="2024-07" db="EMBL/GenBank/DDBJ databases">
        <title>Section-level genome sequencing and comparative genomics of Aspergillus sections Usti and Cavernicolus.</title>
        <authorList>
            <consortium name="Lawrence Berkeley National Laboratory"/>
            <person name="Nybo J.L."/>
            <person name="Vesth T.C."/>
            <person name="Theobald S."/>
            <person name="Frisvad J.C."/>
            <person name="Larsen T.O."/>
            <person name="Kjaerboelling I."/>
            <person name="Rothschild-Mancinelli K."/>
            <person name="Lyhne E.K."/>
            <person name="Kogle M.E."/>
            <person name="Barry K."/>
            <person name="Clum A."/>
            <person name="Na H."/>
            <person name="Ledsgaard L."/>
            <person name="Lin J."/>
            <person name="Lipzen A."/>
            <person name="Kuo A."/>
            <person name="Riley R."/>
            <person name="Mondo S."/>
            <person name="Labutti K."/>
            <person name="Haridas S."/>
            <person name="Pangalinan J."/>
            <person name="Salamov A.A."/>
            <person name="Simmons B.A."/>
            <person name="Magnuson J.K."/>
            <person name="Chen J."/>
            <person name="Drula E."/>
            <person name="Henrissat B."/>
            <person name="Wiebenga A."/>
            <person name="Lubbers R.J."/>
            <person name="Gomes A.C."/>
            <person name="Macurrencykelacurrency M.R."/>
            <person name="Stajich J."/>
            <person name="Grigoriev I.V."/>
            <person name="Mortensen U.H."/>
            <person name="De Vries R.P."/>
            <person name="Baker S.E."/>
            <person name="Andersen M.R."/>
        </authorList>
    </citation>
    <scope>NUCLEOTIDE SEQUENCE [LARGE SCALE GENOMIC DNA]</scope>
    <source>
        <strain evidence="10 11">CBS 449.75</strain>
    </source>
</reference>
<feature type="compositionally biased region" description="Low complexity" evidence="8">
    <location>
        <begin position="1"/>
        <end position="13"/>
    </location>
</feature>
<proteinExistence type="predicted"/>
<dbReference type="EMBL" id="JBFXLQ010000006">
    <property type="protein sequence ID" value="KAL2870274.1"/>
    <property type="molecule type" value="Genomic_DNA"/>
</dbReference>
<feature type="region of interest" description="Disordered" evidence="8">
    <location>
        <begin position="1"/>
        <end position="38"/>
    </location>
</feature>
<dbReference type="InterPro" id="IPR001138">
    <property type="entry name" value="Zn2Cys6_DnaBD"/>
</dbReference>
<evidence type="ECO:0000256" key="5">
    <source>
        <dbReference type="ARBA" id="ARBA00023163"/>
    </source>
</evidence>
<feature type="domain" description="Zn(2)-C6 fungal-type" evidence="9">
    <location>
        <begin position="42"/>
        <end position="73"/>
    </location>
</feature>
<dbReference type="SMART" id="SM00066">
    <property type="entry name" value="GAL4"/>
    <property type="match status" value="1"/>
</dbReference>
<evidence type="ECO:0000256" key="6">
    <source>
        <dbReference type="ARBA" id="ARBA00023242"/>
    </source>
</evidence>
<dbReference type="PROSITE" id="PS50048">
    <property type="entry name" value="ZN2_CY6_FUNGAL_2"/>
    <property type="match status" value="1"/>
</dbReference>
<keyword evidence="1" id="KW-0479">Metal-binding</keyword>
<accession>A0ABR4M0H7</accession>
<evidence type="ECO:0000256" key="2">
    <source>
        <dbReference type="ARBA" id="ARBA00022833"/>
    </source>
</evidence>
<evidence type="ECO:0000256" key="7">
    <source>
        <dbReference type="ARBA" id="ARBA00040750"/>
    </source>
</evidence>
<evidence type="ECO:0000313" key="10">
    <source>
        <dbReference type="EMBL" id="KAL2870274.1"/>
    </source>
</evidence>
<evidence type="ECO:0000256" key="8">
    <source>
        <dbReference type="SAM" id="MobiDB-lite"/>
    </source>
</evidence>